<dbReference type="Proteomes" id="UP000308886">
    <property type="component" value="Unassembled WGS sequence"/>
</dbReference>
<keyword evidence="1" id="KW-0808">Transferase</keyword>
<evidence type="ECO:0000313" key="1">
    <source>
        <dbReference type="EMBL" id="TGX82329.1"/>
    </source>
</evidence>
<keyword evidence="2" id="KW-1185">Reference proteome</keyword>
<evidence type="ECO:0000313" key="2">
    <source>
        <dbReference type="Proteomes" id="UP000308886"/>
    </source>
</evidence>
<dbReference type="EC" id="2.5.1.15" evidence="1"/>
<sequence length="279" mass="31107">MDYKLTIKGRQHVISRPEVMGILNCTPDSFYAGSRKQTEEEIALRANEIIAQGATMIDVGGMSTRPGSGNVTPEEEMRRLRLALPIVKREQPDAIISVDTFRPEVAKMAVEEFGVDIINDVGEAEEFLKADLGWMKDIPYILMSVQPTLEKTLSAFRNKTALLQEKGVGDIILDPGYGFGKDVQDNYCLLARQNELLDLGMPLLVGISRKRMIWQLLGTSPQEALNGTSVVNTLALERGAAILRVHDVREAVECVKIYEAMTIEEHAKQLNCIKKHIKK</sequence>
<name>A0AC61QQQ1_9BACT</name>
<proteinExistence type="predicted"/>
<dbReference type="EMBL" id="SRZC01000010">
    <property type="protein sequence ID" value="TGX82329.1"/>
    <property type="molecule type" value="Genomic_DNA"/>
</dbReference>
<gene>
    <name evidence="1" type="primary">folP</name>
    <name evidence="1" type="ORF">E5358_07220</name>
</gene>
<comment type="caution">
    <text evidence="1">The sequence shown here is derived from an EMBL/GenBank/DDBJ whole genome shotgun (WGS) entry which is preliminary data.</text>
</comment>
<accession>A0AC61QQQ1</accession>
<protein>
    <submittedName>
        <fullName evidence="1">Dihydropteroate synthase</fullName>
        <ecNumber evidence="1">2.5.1.15</ecNumber>
    </submittedName>
</protein>
<reference evidence="1" key="1">
    <citation type="submission" date="2019-04" db="EMBL/GenBank/DDBJ databases">
        <title>Microbes associate with the intestines of laboratory mice.</title>
        <authorList>
            <person name="Navarre W."/>
            <person name="Wong E."/>
            <person name="Huang K."/>
            <person name="Tropini C."/>
            <person name="Ng K."/>
            <person name="Yu B."/>
        </authorList>
    </citation>
    <scope>NUCLEOTIDE SEQUENCE</scope>
    <source>
        <strain evidence="1">NM73_A23</strain>
    </source>
</reference>
<organism evidence="1 2">
    <name type="scientific">Palleniella muris</name>
    <dbReference type="NCBI Taxonomy" id="3038145"/>
    <lineage>
        <taxon>Bacteria</taxon>
        <taxon>Pseudomonadati</taxon>
        <taxon>Bacteroidota</taxon>
        <taxon>Bacteroidia</taxon>
        <taxon>Bacteroidales</taxon>
        <taxon>Prevotellaceae</taxon>
        <taxon>Palleniella</taxon>
    </lineage>
</organism>